<feature type="region of interest" description="Disordered" evidence="1">
    <location>
        <begin position="1"/>
        <end position="39"/>
    </location>
</feature>
<sequence>MVDGNGCGRRWRIGSKDSTPGALARTSTRDGVEPPPTDR</sequence>
<dbReference type="EMBL" id="GBRH01267045">
    <property type="protein sequence ID" value="JAD30850.1"/>
    <property type="molecule type" value="Transcribed_RNA"/>
</dbReference>
<accession>A0A0A8Z276</accession>
<evidence type="ECO:0000256" key="1">
    <source>
        <dbReference type="SAM" id="MobiDB-lite"/>
    </source>
</evidence>
<proteinExistence type="predicted"/>
<protein>
    <submittedName>
        <fullName evidence="2">Uncharacterized protein</fullName>
    </submittedName>
</protein>
<reference evidence="2" key="1">
    <citation type="submission" date="2014-09" db="EMBL/GenBank/DDBJ databases">
        <authorList>
            <person name="Magalhaes I.L.F."/>
            <person name="Oliveira U."/>
            <person name="Santos F.R."/>
            <person name="Vidigal T.H.D.A."/>
            <person name="Brescovit A.D."/>
            <person name="Santos A.J."/>
        </authorList>
    </citation>
    <scope>NUCLEOTIDE SEQUENCE</scope>
    <source>
        <tissue evidence="2">Shoot tissue taken approximately 20 cm above the soil surface</tissue>
    </source>
</reference>
<dbReference type="AlphaFoldDB" id="A0A0A8Z276"/>
<feature type="compositionally biased region" description="Basic and acidic residues" evidence="1">
    <location>
        <begin position="27"/>
        <end position="39"/>
    </location>
</feature>
<organism evidence="2">
    <name type="scientific">Arundo donax</name>
    <name type="common">Giant reed</name>
    <name type="synonym">Donax arundinaceus</name>
    <dbReference type="NCBI Taxonomy" id="35708"/>
    <lineage>
        <taxon>Eukaryota</taxon>
        <taxon>Viridiplantae</taxon>
        <taxon>Streptophyta</taxon>
        <taxon>Embryophyta</taxon>
        <taxon>Tracheophyta</taxon>
        <taxon>Spermatophyta</taxon>
        <taxon>Magnoliopsida</taxon>
        <taxon>Liliopsida</taxon>
        <taxon>Poales</taxon>
        <taxon>Poaceae</taxon>
        <taxon>PACMAD clade</taxon>
        <taxon>Arundinoideae</taxon>
        <taxon>Arundineae</taxon>
        <taxon>Arundo</taxon>
    </lineage>
</organism>
<evidence type="ECO:0000313" key="2">
    <source>
        <dbReference type="EMBL" id="JAD30850.1"/>
    </source>
</evidence>
<name>A0A0A8Z276_ARUDO</name>
<reference evidence="2" key="2">
    <citation type="journal article" date="2015" name="Data Brief">
        <title>Shoot transcriptome of the giant reed, Arundo donax.</title>
        <authorList>
            <person name="Barrero R.A."/>
            <person name="Guerrero F.D."/>
            <person name="Moolhuijzen P."/>
            <person name="Goolsby J.A."/>
            <person name="Tidwell J."/>
            <person name="Bellgard S.E."/>
            <person name="Bellgard M.I."/>
        </authorList>
    </citation>
    <scope>NUCLEOTIDE SEQUENCE</scope>
    <source>
        <tissue evidence="2">Shoot tissue taken approximately 20 cm above the soil surface</tissue>
    </source>
</reference>